<reference evidence="2" key="1">
    <citation type="submission" date="2022-10" db="EMBL/GenBank/DDBJ databases">
        <title>Culturing micro-colonial fungi from biological soil crusts in the Mojave desert and describing Neophaeococcomyces mojavensis, and introducing the new genera and species Taxawa tesnikishii.</title>
        <authorList>
            <person name="Kurbessoian T."/>
            <person name="Stajich J.E."/>
        </authorList>
    </citation>
    <scope>NUCLEOTIDE SEQUENCE</scope>
    <source>
        <strain evidence="2">TK_41</strain>
    </source>
</reference>
<sequence>MSVNDSNLLKAVANHLILPPDLPGSADKNLADIDRNLLQRVRAACSELTAATKGEFDQELDLLGSSLEHCGNIHHAAHLDSLELQRAFRRLNAGEILIVHVYEQNAGLLIRRDTGDLNCQVIFEALEVSAKSENVLACPGALQWDFPTSAAAIPYDVFADESFQQYLAEFLEKGSHESVKRFASVTIKAKSSAYESRDTSDPALITAMLISSLEGIGQRVELPPIRKRVRDEVRWEKANPWRRSPFWLLMRVGILRHFDQSADAHMSNALYKALMCLVYARMLEQAVGSLSPHLAHLMLRKLCLRIAKLEKDGVLTPDNKAPGKFSALLGSLRPVLSMVTQDASKRLENAWNNYKSVIQRRITPFKTRHAHFEHLKLKLVNSAAYLDYIRRQPVFNNTPAGTYSMRPNWLHFFKKYTDLAQVEAELLARDGSAVSDSGQTWDELVEQLAAQIIAYLAQSKDCYAIGTEERSRMILTVVWLWVLMDNLLGHHMPEFLRYKPIFGVRVLDCLRLSSYPDLRRLQQVQSYLIRRHTLGANADSSRTILDYPVSGCFADWYYESLPTDSVLHELAKTIHENEEKKQQRKKDEWDTKDTEHKRLTDEISSLACQISFVGPQLVPDHDEYHCQKCILAKEARRIRIEVMEKAMPYNKGQEKAVLFELTCPPAFTNYRNATWAIVATLGLPNVQKTESEPVTMVTNYYSRYCREARSHSNGKGITLASRTKSFLQTHYQYVGFPIPFDEVVVNNGLRFEFYDNARKLWPAEHLRGVTFNHHCLIPLPPRNPLAKICFPDRVLPDEEQAALIAIERTTQGTTIARYLAADAEITSNEILAGLPRCPHTLGLSEFTGFQTLICGSRRLWQAFLVELASSNINFSSYAVMVLSQALICRTGTSQPNGFHVANETFRDDVFCETLLDQIHRRVQVISSNPREHICMETMLSLVLKAFHLGSAAVNGKALELLELIRTTTLQWVRSLREEALSSVDTHTTTGMTQIIIWAAVLCRRTFILFSQGIEGLPNALSLAVVTDPKSSAAVAFPLRPWLSFWELLSPFTSTSQQNRATSIQYSQTR</sequence>
<evidence type="ECO:0000259" key="1">
    <source>
        <dbReference type="Pfam" id="PF20255"/>
    </source>
</evidence>
<dbReference type="Proteomes" id="UP001172673">
    <property type="component" value="Unassembled WGS sequence"/>
</dbReference>
<accession>A0AA38X4W7</accession>
<proteinExistence type="predicted"/>
<gene>
    <name evidence="2" type="ORF">H2200_008850</name>
</gene>
<dbReference type="EMBL" id="JAPDRK010000013">
    <property type="protein sequence ID" value="KAJ9606840.1"/>
    <property type="molecule type" value="Genomic_DNA"/>
</dbReference>
<evidence type="ECO:0000313" key="2">
    <source>
        <dbReference type="EMBL" id="KAJ9606840.1"/>
    </source>
</evidence>
<name>A0AA38X4W7_9EURO</name>
<feature type="domain" description="DUF6606" evidence="1">
    <location>
        <begin position="13"/>
        <end position="284"/>
    </location>
</feature>
<evidence type="ECO:0000313" key="3">
    <source>
        <dbReference type="Proteomes" id="UP001172673"/>
    </source>
</evidence>
<keyword evidence="3" id="KW-1185">Reference proteome</keyword>
<dbReference type="AlphaFoldDB" id="A0AA38X4W7"/>
<organism evidence="2 3">
    <name type="scientific">Cladophialophora chaetospira</name>
    <dbReference type="NCBI Taxonomy" id="386627"/>
    <lineage>
        <taxon>Eukaryota</taxon>
        <taxon>Fungi</taxon>
        <taxon>Dikarya</taxon>
        <taxon>Ascomycota</taxon>
        <taxon>Pezizomycotina</taxon>
        <taxon>Eurotiomycetes</taxon>
        <taxon>Chaetothyriomycetidae</taxon>
        <taxon>Chaetothyriales</taxon>
        <taxon>Herpotrichiellaceae</taxon>
        <taxon>Cladophialophora</taxon>
    </lineage>
</organism>
<dbReference type="InterPro" id="IPR046541">
    <property type="entry name" value="DUF6606"/>
</dbReference>
<dbReference type="Pfam" id="PF20255">
    <property type="entry name" value="DUF6606"/>
    <property type="match status" value="1"/>
</dbReference>
<comment type="caution">
    <text evidence="2">The sequence shown here is derived from an EMBL/GenBank/DDBJ whole genome shotgun (WGS) entry which is preliminary data.</text>
</comment>
<protein>
    <recommendedName>
        <fullName evidence="1">DUF6606 domain-containing protein</fullName>
    </recommendedName>
</protein>